<dbReference type="EMBL" id="JBHSGQ010000008">
    <property type="protein sequence ID" value="MFC4726247.1"/>
    <property type="molecule type" value="Genomic_DNA"/>
</dbReference>
<accession>A0ABV9NCZ9</accession>
<keyword evidence="2" id="KW-1185">Reference proteome</keyword>
<dbReference type="Proteomes" id="UP001596024">
    <property type="component" value="Unassembled WGS sequence"/>
</dbReference>
<sequence length="68" mass="7183">MAAGRPMLRIEDCVNDVCPWSGKPVSADSLTLYRGAVVGFCNPGCRDKFEAASSAFDSALAARDEDNG</sequence>
<proteinExistence type="predicted"/>
<reference evidence="2" key="1">
    <citation type="journal article" date="2019" name="Int. J. Syst. Evol. Microbiol.">
        <title>The Global Catalogue of Microorganisms (GCM) 10K type strain sequencing project: providing services to taxonomists for standard genome sequencing and annotation.</title>
        <authorList>
            <consortium name="The Broad Institute Genomics Platform"/>
            <consortium name="The Broad Institute Genome Sequencing Center for Infectious Disease"/>
            <person name="Wu L."/>
            <person name="Ma J."/>
        </authorList>
    </citation>
    <scope>NUCLEOTIDE SEQUENCE [LARGE SCALE GENOMIC DNA]</scope>
    <source>
        <strain evidence="2">CCUG 62981</strain>
    </source>
</reference>
<dbReference type="RefSeq" id="WP_371393125.1">
    <property type="nucleotide sequence ID" value="NZ_CP163421.1"/>
</dbReference>
<organism evidence="1 2">
    <name type="scientific">Glycocaulis abyssi</name>
    <dbReference type="NCBI Taxonomy" id="1433403"/>
    <lineage>
        <taxon>Bacteria</taxon>
        <taxon>Pseudomonadati</taxon>
        <taxon>Pseudomonadota</taxon>
        <taxon>Alphaproteobacteria</taxon>
        <taxon>Maricaulales</taxon>
        <taxon>Maricaulaceae</taxon>
        <taxon>Glycocaulis</taxon>
    </lineage>
</organism>
<comment type="caution">
    <text evidence="1">The sequence shown here is derived from an EMBL/GenBank/DDBJ whole genome shotgun (WGS) entry which is preliminary data.</text>
</comment>
<name>A0ABV9NCZ9_9PROT</name>
<evidence type="ECO:0000313" key="2">
    <source>
        <dbReference type="Proteomes" id="UP001596024"/>
    </source>
</evidence>
<evidence type="ECO:0000313" key="1">
    <source>
        <dbReference type="EMBL" id="MFC4726247.1"/>
    </source>
</evidence>
<gene>
    <name evidence="1" type="ORF">ACFPB0_13185</name>
</gene>
<protein>
    <submittedName>
        <fullName evidence="1">Glutathione S-transferase</fullName>
    </submittedName>
</protein>